<keyword evidence="7 10" id="KW-0812">Transmembrane</keyword>
<feature type="transmembrane region" description="Helical" evidence="10">
    <location>
        <begin position="50"/>
        <end position="70"/>
    </location>
</feature>
<dbReference type="Gene3D" id="1.10.3720.10">
    <property type="entry name" value="MetI-like"/>
    <property type="match status" value="1"/>
</dbReference>
<dbReference type="CDD" id="cd06261">
    <property type="entry name" value="TM_PBP2"/>
    <property type="match status" value="1"/>
</dbReference>
<keyword evidence="14" id="KW-1185">Reference proteome</keyword>
<dbReference type="InterPro" id="IPR011867">
    <property type="entry name" value="ModB_ABC"/>
</dbReference>
<comment type="function">
    <text evidence="1 11">Part of the binding-protein-dependent transport system for molybdenum; probably responsible for the translocation of the substrate across the membrane.</text>
</comment>
<proteinExistence type="inferred from homology"/>
<evidence type="ECO:0000256" key="11">
    <source>
        <dbReference type="RuleBase" id="RU365097"/>
    </source>
</evidence>
<evidence type="ECO:0000256" key="3">
    <source>
        <dbReference type="ARBA" id="ARBA00007069"/>
    </source>
</evidence>
<dbReference type="PROSITE" id="PS50928">
    <property type="entry name" value="ABC_TM1"/>
    <property type="match status" value="1"/>
</dbReference>
<comment type="similarity">
    <text evidence="3 11">Belongs to the binding-protein-dependent transport system permease family. CysTW subfamily.</text>
</comment>
<dbReference type="GO" id="GO:0015098">
    <property type="term" value="F:molybdate ion transmembrane transporter activity"/>
    <property type="evidence" value="ECO:0007669"/>
    <property type="project" value="UniProtKB-UniRule"/>
</dbReference>
<keyword evidence="6 11" id="KW-0500">Molybdenum</keyword>
<gene>
    <name evidence="13" type="ORF">SAMN06265340_10493</name>
</gene>
<dbReference type="InterPro" id="IPR035906">
    <property type="entry name" value="MetI-like_sf"/>
</dbReference>
<dbReference type="EMBL" id="FZOB01000004">
    <property type="protein sequence ID" value="SNR73113.1"/>
    <property type="molecule type" value="Genomic_DNA"/>
</dbReference>
<evidence type="ECO:0000256" key="5">
    <source>
        <dbReference type="ARBA" id="ARBA00022475"/>
    </source>
</evidence>
<evidence type="ECO:0000313" key="13">
    <source>
        <dbReference type="EMBL" id="SNR73113.1"/>
    </source>
</evidence>
<dbReference type="OrthoDB" id="9795403at2"/>
<dbReference type="RefSeq" id="WP_089322842.1">
    <property type="nucleotide sequence ID" value="NZ_FZOB01000004.1"/>
</dbReference>
<keyword evidence="9 10" id="KW-0472">Membrane</keyword>
<feature type="transmembrane region" description="Helical" evidence="10">
    <location>
        <begin position="196"/>
        <end position="215"/>
    </location>
</feature>
<accession>A0A238YR88</accession>
<evidence type="ECO:0000256" key="1">
    <source>
        <dbReference type="ARBA" id="ARBA00002949"/>
    </source>
</evidence>
<dbReference type="AlphaFoldDB" id="A0A238YR88"/>
<sequence>MVLDQEALFSIKLSLQVAFVSTIFVFILGLPLAYLFSLKNFAGKTFLDSVVMLPVVFPPTVTGYILLLIFGRNAFLGSVLEKVFNLSFIFNWKGAVLASFVASFPLFFKSAKAAFDAVDRTFIKASYIFGKGRIETFFKVVLPLSKRGIFSGLILAFARAMGEFGATLMIAGNIPFKTNTIPLEIYTAVSSAEFRKANFLTVVTAVISISVIFLVNRISEKGK</sequence>
<feature type="domain" description="ABC transmembrane type-1" evidence="12">
    <location>
        <begin position="11"/>
        <end position="215"/>
    </location>
</feature>
<dbReference type="Proteomes" id="UP000198405">
    <property type="component" value="Unassembled WGS sequence"/>
</dbReference>
<keyword evidence="4 10" id="KW-0813">Transport</keyword>
<dbReference type="SUPFAM" id="SSF161098">
    <property type="entry name" value="MetI-like"/>
    <property type="match status" value="1"/>
</dbReference>
<evidence type="ECO:0000256" key="7">
    <source>
        <dbReference type="ARBA" id="ARBA00022692"/>
    </source>
</evidence>
<dbReference type="GO" id="GO:0005886">
    <property type="term" value="C:plasma membrane"/>
    <property type="evidence" value="ECO:0007669"/>
    <property type="project" value="UniProtKB-SubCell"/>
</dbReference>
<evidence type="ECO:0000313" key="14">
    <source>
        <dbReference type="Proteomes" id="UP000198405"/>
    </source>
</evidence>
<dbReference type="PANTHER" id="PTHR30183">
    <property type="entry name" value="MOLYBDENUM TRANSPORT SYSTEM PERMEASE PROTEIN MODB"/>
    <property type="match status" value="1"/>
</dbReference>
<evidence type="ECO:0000256" key="10">
    <source>
        <dbReference type="RuleBase" id="RU363032"/>
    </source>
</evidence>
<evidence type="ECO:0000256" key="8">
    <source>
        <dbReference type="ARBA" id="ARBA00022989"/>
    </source>
</evidence>
<dbReference type="PANTHER" id="PTHR30183:SF3">
    <property type="entry name" value="MOLYBDENUM TRANSPORT SYSTEM PERMEASE PROTEIN MODB"/>
    <property type="match status" value="1"/>
</dbReference>
<evidence type="ECO:0000256" key="6">
    <source>
        <dbReference type="ARBA" id="ARBA00022505"/>
    </source>
</evidence>
<keyword evidence="8 10" id="KW-1133">Transmembrane helix</keyword>
<organism evidence="13 14">
    <name type="scientific">Desulfurobacterium atlanticum</name>
    <dbReference type="NCBI Taxonomy" id="240169"/>
    <lineage>
        <taxon>Bacteria</taxon>
        <taxon>Pseudomonadati</taxon>
        <taxon>Aquificota</taxon>
        <taxon>Aquificia</taxon>
        <taxon>Desulfurobacteriales</taxon>
        <taxon>Desulfurobacteriaceae</taxon>
        <taxon>Desulfurobacterium</taxon>
    </lineage>
</organism>
<keyword evidence="5 11" id="KW-1003">Cell membrane</keyword>
<dbReference type="InterPro" id="IPR000515">
    <property type="entry name" value="MetI-like"/>
</dbReference>
<evidence type="ECO:0000256" key="2">
    <source>
        <dbReference type="ARBA" id="ARBA00004651"/>
    </source>
</evidence>
<comment type="subcellular location">
    <subcellularLocation>
        <location evidence="2 10">Cell membrane</location>
        <topology evidence="2 10">Multi-pass membrane protein</topology>
    </subcellularLocation>
</comment>
<reference evidence="14" key="1">
    <citation type="submission" date="2017-06" db="EMBL/GenBank/DDBJ databases">
        <authorList>
            <person name="Varghese N."/>
            <person name="Submissions S."/>
        </authorList>
    </citation>
    <scope>NUCLEOTIDE SEQUENCE [LARGE SCALE GENOMIC DNA]</scope>
    <source>
        <strain evidence="14">DSM 15668</strain>
    </source>
</reference>
<evidence type="ECO:0000256" key="9">
    <source>
        <dbReference type="ARBA" id="ARBA00023136"/>
    </source>
</evidence>
<protein>
    <recommendedName>
        <fullName evidence="11">Molybdenum transport system permease</fullName>
    </recommendedName>
</protein>
<evidence type="ECO:0000259" key="12">
    <source>
        <dbReference type="PROSITE" id="PS50928"/>
    </source>
</evidence>
<feature type="transmembrane region" description="Helical" evidence="10">
    <location>
        <begin position="15"/>
        <end position="38"/>
    </location>
</feature>
<evidence type="ECO:0000256" key="4">
    <source>
        <dbReference type="ARBA" id="ARBA00022448"/>
    </source>
</evidence>
<dbReference type="NCBIfam" id="TIGR02141">
    <property type="entry name" value="modB_ABC"/>
    <property type="match status" value="1"/>
</dbReference>
<feature type="transmembrane region" description="Helical" evidence="10">
    <location>
        <begin position="90"/>
        <end position="108"/>
    </location>
</feature>
<dbReference type="Pfam" id="PF00528">
    <property type="entry name" value="BPD_transp_1"/>
    <property type="match status" value="1"/>
</dbReference>
<feature type="transmembrane region" description="Helical" evidence="10">
    <location>
        <begin position="149"/>
        <end position="176"/>
    </location>
</feature>
<name>A0A238YR88_9BACT</name>